<evidence type="ECO:0000256" key="1">
    <source>
        <dbReference type="SAM" id="Phobius"/>
    </source>
</evidence>
<reference evidence="2 3" key="1">
    <citation type="submission" date="2024-02" db="EMBL/GenBank/DDBJ databases">
        <authorList>
            <person name="Daric V."/>
            <person name="Darras S."/>
        </authorList>
    </citation>
    <scope>NUCLEOTIDE SEQUENCE [LARGE SCALE GENOMIC DNA]</scope>
</reference>
<keyword evidence="1" id="KW-0812">Transmembrane</keyword>
<accession>A0ABP0F6G9</accession>
<protein>
    <recommendedName>
        <fullName evidence="4">3-keto-steroid reductase</fullName>
    </recommendedName>
</protein>
<sequence length="337" mass="37949">MDLPEKVILFTGVTSGIGLVLVERIACQFEKTHQLHFCVTCRNMNKGKSLEKMLAINHESVQVTLIKVDIGDVKSILEGCNKIRKRFSKMDCMYLNAGIMPVKSFNWKNILKSCLLDLNAVEMFRTGYGMFNTTQLVNDDGINEVFATNVLGHYVLVQEMIPLLEANAQKKLSQIIWTTSANATKDAYNPNDLTCKLGPNAYSNSKYVMEATSIELNERYNSKGIYSQIADPGTAITSLTLGILPMWIWYIFLPILWMVRLLLPNLTLTPYNACQSLLWLLQQCPEDLDPGSRYCSQTSLLKGNYTVQKKIDITPGEANSIYNKVSVIAEELLSKYT</sequence>
<dbReference type="PRINTS" id="PR00081">
    <property type="entry name" value="GDHRDH"/>
</dbReference>
<dbReference type="InterPro" id="IPR036291">
    <property type="entry name" value="NAD(P)-bd_dom_sf"/>
</dbReference>
<keyword evidence="1" id="KW-1133">Transmembrane helix</keyword>
<dbReference type="Gene3D" id="3.40.50.720">
    <property type="entry name" value="NAD(P)-binding Rossmann-like Domain"/>
    <property type="match status" value="1"/>
</dbReference>
<evidence type="ECO:0008006" key="4">
    <source>
        <dbReference type="Google" id="ProtNLM"/>
    </source>
</evidence>
<name>A0ABP0F6G9_CLALP</name>
<dbReference type="InterPro" id="IPR052834">
    <property type="entry name" value="3KSR/17beta-HSD"/>
</dbReference>
<dbReference type="Proteomes" id="UP001642483">
    <property type="component" value="Unassembled WGS sequence"/>
</dbReference>
<dbReference type="SUPFAM" id="SSF51735">
    <property type="entry name" value="NAD(P)-binding Rossmann-fold domains"/>
    <property type="match status" value="1"/>
</dbReference>
<evidence type="ECO:0000313" key="3">
    <source>
        <dbReference type="Proteomes" id="UP001642483"/>
    </source>
</evidence>
<dbReference type="Pfam" id="PF00106">
    <property type="entry name" value="adh_short"/>
    <property type="match status" value="1"/>
</dbReference>
<keyword evidence="3" id="KW-1185">Reference proteome</keyword>
<comment type="caution">
    <text evidence="2">The sequence shown here is derived from an EMBL/GenBank/DDBJ whole genome shotgun (WGS) entry which is preliminary data.</text>
</comment>
<dbReference type="EMBL" id="CAWYQH010000002">
    <property type="protein sequence ID" value="CAK8673683.1"/>
    <property type="molecule type" value="Genomic_DNA"/>
</dbReference>
<proteinExistence type="predicted"/>
<dbReference type="PANTHER" id="PTHR44442">
    <property type="entry name" value="3-KETO-STEROID REDUCTASE"/>
    <property type="match status" value="1"/>
</dbReference>
<gene>
    <name evidence="2" type="ORF">CVLEPA_LOCUS3447</name>
</gene>
<keyword evidence="1" id="KW-0472">Membrane</keyword>
<organism evidence="2 3">
    <name type="scientific">Clavelina lepadiformis</name>
    <name type="common">Light-bulb sea squirt</name>
    <name type="synonym">Ascidia lepadiformis</name>
    <dbReference type="NCBI Taxonomy" id="159417"/>
    <lineage>
        <taxon>Eukaryota</taxon>
        <taxon>Metazoa</taxon>
        <taxon>Chordata</taxon>
        <taxon>Tunicata</taxon>
        <taxon>Ascidiacea</taxon>
        <taxon>Aplousobranchia</taxon>
        <taxon>Clavelinidae</taxon>
        <taxon>Clavelina</taxon>
    </lineage>
</organism>
<feature type="transmembrane region" description="Helical" evidence="1">
    <location>
        <begin position="246"/>
        <end position="263"/>
    </location>
</feature>
<evidence type="ECO:0000313" key="2">
    <source>
        <dbReference type="EMBL" id="CAK8673683.1"/>
    </source>
</evidence>
<dbReference type="PANTHER" id="PTHR44442:SF1">
    <property type="entry name" value="3-KETO-STEROID REDUCTASE_17-BETA-HYDROXYSTEROID DEHYDROGENASE 7"/>
    <property type="match status" value="1"/>
</dbReference>
<dbReference type="InterPro" id="IPR002347">
    <property type="entry name" value="SDR_fam"/>
</dbReference>